<feature type="binding site" evidence="7">
    <location>
        <position position="149"/>
    </location>
    <ligand>
        <name>Mg(2+)</name>
        <dbReference type="ChEBI" id="CHEBI:18420"/>
        <label>1</label>
        <note>catalytic</note>
    </ligand>
</feature>
<dbReference type="Pfam" id="PF00459">
    <property type="entry name" value="Inositol_P"/>
    <property type="match status" value="1"/>
</dbReference>
<dbReference type="PROSITE" id="PS00629">
    <property type="entry name" value="IMP_1"/>
    <property type="match status" value="1"/>
</dbReference>
<dbReference type="InterPro" id="IPR033942">
    <property type="entry name" value="IMPase"/>
</dbReference>
<dbReference type="CDD" id="cd01639">
    <property type="entry name" value="IMPase"/>
    <property type="match status" value="1"/>
</dbReference>
<protein>
    <recommendedName>
        <fullName evidence="8">Inositol-1-monophosphatase</fullName>
        <ecNumber evidence="8">3.1.3.25</ecNumber>
    </recommendedName>
</protein>
<evidence type="ECO:0000256" key="6">
    <source>
        <dbReference type="ARBA" id="ARBA00022842"/>
    </source>
</evidence>
<dbReference type="InterPro" id="IPR020550">
    <property type="entry name" value="Inositol_monophosphatase_CS"/>
</dbReference>
<evidence type="ECO:0000256" key="5">
    <source>
        <dbReference type="ARBA" id="ARBA00022801"/>
    </source>
</evidence>
<sequence length="329" mass="35239">MLVHLPSVASHGRCFLVKHASDRSVALPLRPLAAIGVAAAAAACGRRCFRCHRTVRRCEDAKVLEVAEQAARAAGCLIREQVGAKVIRRKAFAADLLTAVDQQCEEAIRKIVQDNFPSHAFLGEETAETTGGIEEMQAQEGWLWVVDPIDGTTNFASGQPMSAVSIGVAKDGQLRVGVIYEPFRDELFTAQVERGAFLNGQSIRVSDAKELSEAVVASGCAPNPKSSAPCLRAMTELAPKTRTLRILGSAAVNFAWLACGRLDAWFEVDLNAWDNAAGALLVQEAGGLVTDCKGSPYTLSTRPICATNGLIHFELLEILAKTKATELDP</sequence>
<comment type="caution">
    <text evidence="9">The sequence shown here is derived from an EMBL/GenBank/DDBJ whole genome shotgun (WGS) entry which is preliminary data.</text>
</comment>
<evidence type="ECO:0000256" key="1">
    <source>
        <dbReference type="ARBA" id="ARBA00001033"/>
    </source>
</evidence>
<evidence type="ECO:0000256" key="8">
    <source>
        <dbReference type="RuleBase" id="RU364068"/>
    </source>
</evidence>
<keyword evidence="5 8" id="KW-0378">Hydrolase</keyword>
<dbReference type="SUPFAM" id="SSF56655">
    <property type="entry name" value="Carbohydrate phosphatase"/>
    <property type="match status" value="1"/>
</dbReference>
<dbReference type="PANTHER" id="PTHR20854:SF4">
    <property type="entry name" value="INOSITOL-1-MONOPHOSPHATASE-RELATED"/>
    <property type="match status" value="1"/>
</dbReference>
<evidence type="ECO:0000256" key="2">
    <source>
        <dbReference type="ARBA" id="ARBA00001946"/>
    </source>
</evidence>
<organism evidence="9">
    <name type="scientific">Cladocopium goreaui</name>
    <dbReference type="NCBI Taxonomy" id="2562237"/>
    <lineage>
        <taxon>Eukaryota</taxon>
        <taxon>Sar</taxon>
        <taxon>Alveolata</taxon>
        <taxon>Dinophyceae</taxon>
        <taxon>Suessiales</taxon>
        <taxon>Symbiodiniaceae</taxon>
        <taxon>Cladocopium</taxon>
    </lineage>
</organism>
<dbReference type="PRINTS" id="PR00377">
    <property type="entry name" value="IMPHPHTASES"/>
</dbReference>
<dbReference type="EMBL" id="CAMXCT030000858">
    <property type="protein sequence ID" value="CAL4771394.1"/>
    <property type="molecule type" value="Genomic_DNA"/>
</dbReference>
<gene>
    <name evidence="9" type="ORF">C1SCF055_LOCUS11638</name>
</gene>
<evidence type="ECO:0000256" key="4">
    <source>
        <dbReference type="ARBA" id="ARBA00022723"/>
    </source>
</evidence>
<keyword evidence="11" id="KW-1185">Reference proteome</keyword>
<evidence type="ECO:0000313" key="10">
    <source>
        <dbReference type="EMBL" id="CAL1137457.1"/>
    </source>
</evidence>
<dbReference type="EMBL" id="CAMXCT010000858">
    <property type="protein sequence ID" value="CAI3984082.1"/>
    <property type="molecule type" value="Genomic_DNA"/>
</dbReference>
<dbReference type="InterPro" id="IPR020583">
    <property type="entry name" value="Inositol_monoP_metal-BS"/>
</dbReference>
<dbReference type="GO" id="GO:0006020">
    <property type="term" value="P:inositol metabolic process"/>
    <property type="evidence" value="ECO:0007669"/>
    <property type="project" value="TreeGrafter"/>
</dbReference>
<dbReference type="GO" id="GO:0046872">
    <property type="term" value="F:metal ion binding"/>
    <property type="evidence" value="ECO:0007669"/>
    <property type="project" value="UniProtKB-KW"/>
</dbReference>
<dbReference type="InterPro" id="IPR000760">
    <property type="entry name" value="Inositol_monophosphatase-like"/>
</dbReference>
<evidence type="ECO:0000256" key="3">
    <source>
        <dbReference type="ARBA" id="ARBA00009759"/>
    </source>
</evidence>
<accession>A0A9P1FRR5</accession>
<evidence type="ECO:0000313" key="9">
    <source>
        <dbReference type="EMBL" id="CAI3984082.1"/>
    </source>
</evidence>
<comment type="cofactor">
    <cofactor evidence="2 7 8">
        <name>Mg(2+)</name>
        <dbReference type="ChEBI" id="CHEBI:18420"/>
    </cofactor>
</comment>
<dbReference type="EC" id="3.1.3.25" evidence="8"/>
<feature type="binding site" evidence="7">
    <location>
        <position position="150"/>
    </location>
    <ligand>
        <name>Mg(2+)</name>
        <dbReference type="ChEBI" id="CHEBI:18420"/>
        <label>1</label>
        <note>catalytic</note>
    </ligand>
</feature>
<evidence type="ECO:0000256" key="7">
    <source>
        <dbReference type="PIRSR" id="PIRSR600760-2"/>
    </source>
</evidence>
<dbReference type="AlphaFoldDB" id="A0A9P1FRR5"/>
<dbReference type="Gene3D" id="3.30.540.10">
    <property type="entry name" value="Fructose-1,6-Bisphosphatase, subunit A, domain 1"/>
    <property type="match status" value="1"/>
</dbReference>
<reference evidence="10" key="2">
    <citation type="submission" date="2024-04" db="EMBL/GenBank/DDBJ databases">
        <authorList>
            <person name="Chen Y."/>
            <person name="Shah S."/>
            <person name="Dougan E. K."/>
            <person name="Thang M."/>
            <person name="Chan C."/>
        </authorList>
    </citation>
    <scope>NUCLEOTIDE SEQUENCE [LARGE SCALE GENOMIC DNA]</scope>
</reference>
<dbReference type="GO" id="GO:0008934">
    <property type="term" value="F:inositol monophosphate 1-phosphatase activity"/>
    <property type="evidence" value="ECO:0007669"/>
    <property type="project" value="InterPro"/>
</dbReference>
<dbReference type="GO" id="GO:0046854">
    <property type="term" value="P:phosphatidylinositol phosphate biosynthetic process"/>
    <property type="evidence" value="ECO:0007669"/>
    <property type="project" value="InterPro"/>
</dbReference>
<dbReference type="PANTHER" id="PTHR20854">
    <property type="entry name" value="INOSITOL MONOPHOSPHATASE"/>
    <property type="match status" value="1"/>
</dbReference>
<dbReference type="FunFam" id="3.30.540.10:FF:000003">
    <property type="entry name" value="Inositol-1-monophosphatase"/>
    <property type="match status" value="1"/>
</dbReference>
<reference evidence="9" key="1">
    <citation type="submission" date="2022-10" db="EMBL/GenBank/DDBJ databases">
        <authorList>
            <person name="Chen Y."/>
            <person name="Dougan E. K."/>
            <person name="Chan C."/>
            <person name="Rhodes N."/>
            <person name="Thang M."/>
        </authorList>
    </citation>
    <scope>NUCLEOTIDE SEQUENCE</scope>
</reference>
<evidence type="ECO:0000313" key="11">
    <source>
        <dbReference type="Proteomes" id="UP001152797"/>
    </source>
</evidence>
<comment type="similarity">
    <text evidence="3 8">Belongs to the inositol monophosphatase superfamily.</text>
</comment>
<feature type="binding site" evidence="7">
    <location>
        <position position="124"/>
    </location>
    <ligand>
        <name>Mg(2+)</name>
        <dbReference type="ChEBI" id="CHEBI:18420"/>
        <label>1</label>
        <note>catalytic</note>
    </ligand>
</feature>
<dbReference type="Proteomes" id="UP001152797">
    <property type="component" value="Unassembled WGS sequence"/>
</dbReference>
<keyword evidence="4 7" id="KW-0479">Metal-binding</keyword>
<proteinExistence type="inferred from homology"/>
<feature type="binding site" evidence="7">
    <location>
        <position position="274"/>
    </location>
    <ligand>
        <name>Mg(2+)</name>
        <dbReference type="ChEBI" id="CHEBI:18420"/>
        <label>1</label>
        <note>catalytic</note>
    </ligand>
</feature>
<name>A0A9P1FRR5_9DINO</name>
<comment type="pathway">
    <text evidence="8">Polyol metabolism; myo-inositol biosynthesis; myo-inositol from D-glucose 6-phosphate: step 2/2.</text>
</comment>
<dbReference type="GO" id="GO:0007165">
    <property type="term" value="P:signal transduction"/>
    <property type="evidence" value="ECO:0007669"/>
    <property type="project" value="TreeGrafter"/>
</dbReference>
<keyword evidence="6 7" id="KW-0460">Magnesium</keyword>
<feature type="binding site" evidence="7">
    <location>
        <position position="147"/>
    </location>
    <ligand>
        <name>Mg(2+)</name>
        <dbReference type="ChEBI" id="CHEBI:18420"/>
        <label>1</label>
        <note>catalytic</note>
    </ligand>
</feature>
<comment type="catalytic activity">
    <reaction evidence="1 8">
        <text>a myo-inositol phosphate + H2O = myo-inositol + phosphate</text>
        <dbReference type="Rhea" id="RHEA:24056"/>
        <dbReference type="ChEBI" id="CHEBI:15377"/>
        <dbReference type="ChEBI" id="CHEBI:17268"/>
        <dbReference type="ChEBI" id="CHEBI:43474"/>
        <dbReference type="ChEBI" id="CHEBI:84139"/>
        <dbReference type="EC" id="3.1.3.25"/>
    </reaction>
</comment>
<dbReference type="EMBL" id="CAMXCT020000858">
    <property type="protein sequence ID" value="CAL1137457.1"/>
    <property type="molecule type" value="Genomic_DNA"/>
</dbReference>
<dbReference type="Gene3D" id="3.40.190.80">
    <property type="match status" value="1"/>
</dbReference>
<dbReference type="OrthoDB" id="10254945at2759"/>
<dbReference type="PROSITE" id="PS00630">
    <property type="entry name" value="IMP_2"/>
    <property type="match status" value="1"/>
</dbReference>